<evidence type="ECO:0000313" key="1">
    <source>
        <dbReference type="EMBL" id="SPD73256.1"/>
    </source>
</evidence>
<dbReference type="Pfam" id="PF03683">
    <property type="entry name" value="UPF0175"/>
    <property type="match status" value="1"/>
</dbReference>
<dbReference type="AlphaFoldDB" id="A0A445MUU9"/>
<sequence length="85" mass="9444">MKTMQIEYPESIPAALNLTPESFEAEARLALAIKLFELGRLSSGQAAALAGISRVTFLLNCHQYRASTVLWDREEIEAEFKDALS</sequence>
<dbReference type="EMBL" id="OJIN01000084">
    <property type="protein sequence ID" value="SPD73256.1"/>
    <property type="molecule type" value="Genomic_DNA"/>
</dbReference>
<organism evidence="1">
    <name type="scientific">uncultured Desulfobacterium sp</name>
    <dbReference type="NCBI Taxonomy" id="201089"/>
    <lineage>
        <taxon>Bacteria</taxon>
        <taxon>Pseudomonadati</taxon>
        <taxon>Thermodesulfobacteriota</taxon>
        <taxon>Desulfobacteria</taxon>
        <taxon>Desulfobacterales</taxon>
        <taxon>Desulfobacteriaceae</taxon>
        <taxon>Desulfobacterium</taxon>
        <taxon>environmental samples</taxon>
    </lineage>
</organism>
<name>A0A445MUU9_9BACT</name>
<proteinExistence type="predicted"/>
<gene>
    <name evidence="1" type="ORF">PITCH_A1740065</name>
</gene>
<reference evidence="1" key="1">
    <citation type="submission" date="2018-01" db="EMBL/GenBank/DDBJ databases">
        <authorList>
            <person name="Regsiter A."/>
            <person name="William W."/>
        </authorList>
    </citation>
    <scope>NUCLEOTIDE SEQUENCE</scope>
    <source>
        <strain evidence="1">TRIP AH-1</strain>
    </source>
</reference>
<dbReference type="InterPro" id="IPR005368">
    <property type="entry name" value="UPF0175"/>
</dbReference>
<accession>A0A445MUU9</accession>
<protein>
    <submittedName>
        <fullName evidence="1">Uncharacterized protein</fullName>
    </submittedName>
</protein>